<gene>
    <name evidence="2" type="ORF">pipiens_001793</name>
</gene>
<feature type="transmembrane region" description="Helical" evidence="1">
    <location>
        <begin position="205"/>
        <end position="227"/>
    </location>
</feature>
<proteinExistence type="predicted"/>
<keyword evidence="1" id="KW-1133">Transmembrane helix</keyword>
<evidence type="ECO:0000313" key="2">
    <source>
        <dbReference type="EMBL" id="KAL1403378.1"/>
    </source>
</evidence>
<organism evidence="2 3">
    <name type="scientific">Culex pipiens pipiens</name>
    <name type="common">Northern house mosquito</name>
    <dbReference type="NCBI Taxonomy" id="38569"/>
    <lineage>
        <taxon>Eukaryota</taxon>
        <taxon>Metazoa</taxon>
        <taxon>Ecdysozoa</taxon>
        <taxon>Arthropoda</taxon>
        <taxon>Hexapoda</taxon>
        <taxon>Insecta</taxon>
        <taxon>Pterygota</taxon>
        <taxon>Neoptera</taxon>
        <taxon>Endopterygota</taxon>
        <taxon>Diptera</taxon>
        <taxon>Nematocera</taxon>
        <taxon>Culicoidea</taxon>
        <taxon>Culicidae</taxon>
        <taxon>Culicinae</taxon>
        <taxon>Culicini</taxon>
        <taxon>Culex</taxon>
        <taxon>Culex</taxon>
    </lineage>
</organism>
<reference evidence="2 3" key="1">
    <citation type="submission" date="2024-05" db="EMBL/GenBank/DDBJ databases">
        <title>Culex pipiens pipiens assembly and annotation.</title>
        <authorList>
            <person name="Alout H."/>
            <person name="Durand T."/>
        </authorList>
    </citation>
    <scope>NUCLEOTIDE SEQUENCE [LARGE SCALE GENOMIC DNA]</scope>
    <source>
        <strain evidence="2">HA-2024</strain>
        <tissue evidence="2">Whole body</tissue>
    </source>
</reference>
<protein>
    <submittedName>
        <fullName evidence="2">Uncharacterized protein</fullName>
    </submittedName>
</protein>
<sequence>MTIVKSTKCIVSPEILNLTRIVIQQLRQSHQLHLLPHSSLDAPKSTWILDTYYPVEHSILKPSILKLTDRVAIISTSCPSSDGPNYCTNYMLAQSPFTRSIWIKQVARREIQFTGFQTHWKRTFLFTDRTRQRLVLQVCNFRPLWLALTNRSSPTSTSSLLRCSATDTDGNFRTRGCNVRHEFGKLALKVHRGAVSYPDLVIRRFVVRLGIVTACACVFLISMNSLLKIVVK</sequence>
<name>A0ABD1DV96_CULPP</name>
<dbReference type="AlphaFoldDB" id="A0ABD1DV96"/>
<keyword evidence="1" id="KW-0812">Transmembrane</keyword>
<accession>A0ABD1DV96</accession>
<evidence type="ECO:0000313" key="3">
    <source>
        <dbReference type="Proteomes" id="UP001562425"/>
    </source>
</evidence>
<keyword evidence="3" id="KW-1185">Reference proteome</keyword>
<keyword evidence="1" id="KW-0472">Membrane</keyword>
<dbReference type="EMBL" id="JBEHCU010001672">
    <property type="protein sequence ID" value="KAL1403378.1"/>
    <property type="molecule type" value="Genomic_DNA"/>
</dbReference>
<evidence type="ECO:0000256" key="1">
    <source>
        <dbReference type="SAM" id="Phobius"/>
    </source>
</evidence>
<comment type="caution">
    <text evidence="2">The sequence shown here is derived from an EMBL/GenBank/DDBJ whole genome shotgun (WGS) entry which is preliminary data.</text>
</comment>
<dbReference type="Proteomes" id="UP001562425">
    <property type="component" value="Unassembled WGS sequence"/>
</dbReference>